<feature type="active site" description="Proton acceptor; for dehydratase activity" evidence="6">
    <location>
        <position position="973"/>
    </location>
</feature>
<dbReference type="GO" id="GO:0044550">
    <property type="term" value="P:secondary metabolite biosynthetic process"/>
    <property type="evidence" value="ECO:0007669"/>
    <property type="project" value="TreeGrafter"/>
</dbReference>
<dbReference type="InterPro" id="IPR016036">
    <property type="entry name" value="Malonyl_transacylase_ACP-bd"/>
</dbReference>
<evidence type="ECO:0000256" key="2">
    <source>
        <dbReference type="ARBA" id="ARBA00022553"/>
    </source>
</evidence>
<dbReference type="Pfam" id="PF21089">
    <property type="entry name" value="PKS_DH_N"/>
    <property type="match status" value="1"/>
</dbReference>
<dbReference type="InterPro" id="IPR014030">
    <property type="entry name" value="Ketoacyl_synth_N"/>
</dbReference>
<dbReference type="SMART" id="SM00825">
    <property type="entry name" value="PKS_KS"/>
    <property type="match status" value="1"/>
</dbReference>
<dbReference type="SMART" id="SM00823">
    <property type="entry name" value="PKS_PP"/>
    <property type="match status" value="1"/>
</dbReference>
<dbReference type="InterPro" id="IPR049900">
    <property type="entry name" value="PKS_mFAS_DH"/>
</dbReference>
<dbReference type="InterPro" id="IPR014031">
    <property type="entry name" value="Ketoacyl_synth_C"/>
</dbReference>
<name>A0AB34KG28_9PEZI</name>
<dbReference type="SMART" id="SM00826">
    <property type="entry name" value="PKS_DH"/>
    <property type="match status" value="1"/>
</dbReference>
<evidence type="ECO:0000256" key="5">
    <source>
        <dbReference type="ARBA" id="ARBA00023268"/>
    </source>
</evidence>
<dbReference type="InterPro" id="IPR050091">
    <property type="entry name" value="PKS_NRPS_Biosynth_Enz"/>
</dbReference>
<dbReference type="InterPro" id="IPR014043">
    <property type="entry name" value="Acyl_transferase_dom"/>
</dbReference>
<feature type="domain" description="PKS/mFAS DH" evidence="9">
    <location>
        <begin position="941"/>
        <end position="1256"/>
    </location>
</feature>
<dbReference type="Proteomes" id="UP000803884">
    <property type="component" value="Unassembled WGS sequence"/>
</dbReference>
<dbReference type="Gene3D" id="3.90.180.10">
    <property type="entry name" value="Medium-chain alcohol dehydrogenases, catalytic domain"/>
    <property type="match status" value="1"/>
</dbReference>
<dbReference type="GeneID" id="96010770"/>
<dbReference type="InterPro" id="IPR011032">
    <property type="entry name" value="GroES-like_sf"/>
</dbReference>
<dbReference type="InterPro" id="IPR016035">
    <property type="entry name" value="Acyl_Trfase/lysoPLipase"/>
</dbReference>
<keyword evidence="3" id="KW-0808">Transferase</keyword>
<evidence type="ECO:0000256" key="6">
    <source>
        <dbReference type="PROSITE-ProRule" id="PRU01363"/>
    </source>
</evidence>
<dbReference type="InterPro" id="IPR020807">
    <property type="entry name" value="PKS_DH"/>
</dbReference>
<dbReference type="EMBL" id="JAAQHG020000099">
    <property type="protein sequence ID" value="KAL1581914.1"/>
    <property type="molecule type" value="Genomic_DNA"/>
</dbReference>
<dbReference type="InterPro" id="IPR001227">
    <property type="entry name" value="Ac_transferase_dom_sf"/>
</dbReference>
<dbReference type="PANTHER" id="PTHR43775:SF29">
    <property type="entry name" value="ASPERFURANONE POLYKETIDE SYNTHASE AFOG-RELATED"/>
    <property type="match status" value="1"/>
</dbReference>
<dbReference type="Pfam" id="PF16197">
    <property type="entry name" value="KAsynt_C_assoc"/>
    <property type="match status" value="1"/>
</dbReference>
<feature type="region of interest" description="C-terminal hotdog fold" evidence="6">
    <location>
        <begin position="1104"/>
        <end position="1256"/>
    </location>
</feature>
<dbReference type="InterPro" id="IPR049551">
    <property type="entry name" value="PKS_DH_C"/>
</dbReference>
<dbReference type="PROSITE" id="PS52019">
    <property type="entry name" value="PKS_MFAS_DH"/>
    <property type="match status" value="1"/>
</dbReference>
<dbReference type="GO" id="GO:0006633">
    <property type="term" value="P:fatty acid biosynthetic process"/>
    <property type="evidence" value="ECO:0007669"/>
    <property type="project" value="InterPro"/>
</dbReference>
<dbReference type="SUPFAM" id="SSF51735">
    <property type="entry name" value="NAD(P)-binding Rossmann-fold domains"/>
    <property type="match status" value="2"/>
</dbReference>
<dbReference type="Gene3D" id="3.10.129.110">
    <property type="entry name" value="Polyketide synthase dehydratase"/>
    <property type="match status" value="1"/>
</dbReference>
<keyword evidence="2" id="KW-0597">Phosphoprotein</keyword>
<comment type="caution">
    <text evidence="10">The sequence shown here is derived from an EMBL/GenBank/DDBJ whole genome shotgun (WGS) entry which is preliminary data.</text>
</comment>
<dbReference type="Pfam" id="PF14765">
    <property type="entry name" value="PS-DH"/>
    <property type="match status" value="1"/>
</dbReference>
<dbReference type="Pfam" id="PF00698">
    <property type="entry name" value="Acyl_transf_1"/>
    <property type="match status" value="1"/>
</dbReference>
<evidence type="ECO:0000259" key="8">
    <source>
        <dbReference type="PROSITE" id="PS52004"/>
    </source>
</evidence>
<dbReference type="CDD" id="cd00833">
    <property type="entry name" value="PKS"/>
    <property type="match status" value="1"/>
</dbReference>
<dbReference type="PROSITE" id="PS00606">
    <property type="entry name" value="KS3_1"/>
    <property type="match status" value="1"/>
</dbReference>
<dbReference type="GO" id="GO:0004315">
    <property type="term" value="F:3-oxoacyl-[acyl-carrier-protein] synthase activity"/>
    <property type="evidence" value="ECO:0007669"/>
    <property type="project" value="InterPro"/>
</dbReference>
<keyword evidence="5" id="KW-0511">Multifunctional enzyme</keyword>
<dbReference type="SMART" id="SM00822">
    <property type="entry name" value="PKS_KR"/>
    <property type="match status" value="1"/>
</dbReference>
<dbReference type="SUPFAM" id="SSF50129">
    <property type="entry name" value="GroES-like"/>
    <property type="match status" value="1"/>
</dbReference>
<dbReference type="InterPro" id="IPR057326">
    <property type="entry name" value="KR_dom"/>
</dbReference>
<dbReference type="InterPro" id="IPR013968">
    <property type="entry name" value="PKS_KR"/>
</dbReference>
<dbReference type="InterPro" id="IPR032821">
    <property type="entry name" value="PKS_assoc"/>
</dbReference>
<dbReference type="PANTHER" id="PTHR43775">
    <property type="entry name" value="FATTY ACID SYNTHASE"/>
    <property type="match status" value="1"/>
</dbReference>
<evidence type="ECO:0000256" key="1">
    <source>
        <dbReference type="ARBA" id="ARBA00022450"/>
    </source>
</evidence>
<dbReference type="InterPro" id="IPR049552">
    <property type="entry name" value="PKS_DH_N"/>
</dbReference>
<dbReference type="InterPro" id="IPR020841">
    <property type="entry name" value="PKS_Beta-ketoAc_synthase_dom"/>
</dbReference>
<dbReference type="SUPFAM" id="SSF53901">
    <property type="entry name" value="Thiolase-like"/>
    <property type="match status" value="1"/>
</dbReference>
<evidence type="ECO:0008006" key="12">
    <source>
        <dbReference type="Google" id="ProtNLM"/>
    </source>
</evidence>
<dbReference type="Gene3D" id="3.30.70.3290">
    <property type="match status" value="1"/>
</dbReference>
<dbReference type="PROSITE" id="PS50075">
    <property type="entry name" value="CARRIER"/>
    <property type="match status" value="1"/>
</dbReference>
<dbReference type="InterPro" id="IPR020843">
    <property type="entry name" value="ER"/>
</dbReference>
<dbReference type="SMART" id="SM00829">
    <property type="entry name" value="PKS_ER"/>
    <property type="match status" value="1"/>
</dbReference>
<feature type="region of interest" description="N-terminal hotdog fold" evidence="6">
    <location>
        <begin position="941"/>
        <end position="1077"/>
    </location>
</feature>
<feature type="domain" description="Carrier" evidence="7">
    <location>
        <begin position="2311"/>
        <end position="2388"/>
    </location>
</feature>
<dbReference type="PROSITE" id="PS52004">
    <property type="entry name" value="KS3_2"/>
    <property type="match status" value="1"/>
</dbReference>
<dbReference type="GO" id="GO:0004312">
    <property type="term" value="F:fatty acid synthase activity"/>
    <property type="evidence" value="ECO:0007669"/>
    <property type="project" value="TreeGrafter"/>
</dbReference>
<reference evidence="10 11" key="1">
    <citation type="journal article" date="2020" name="Microbiol. Resour. Announc.">
        <title>Draft Genome Sequence of a Cladosporium Species Isolated from the Mesophotic Ascidian Didemnum maculosum.</title>
        <authorList>
            <person name="Gioti A."/>
            <person name="Siaperas R."/>
            <person name="Nikolaivits E."/>
            <person name="Le Goff G."/>
            <person name="Ouazzani J."/>
            <person name="Kotoulas G."/>
            <person name="Topakas E."/>
        </authorList>
    </citation>
    <scope>NUCLEOTIDE SEQUENCE [LARGE SCALE GENOMIC DNA]</scope>
    <source>
        <strain evidence="10 11">TM138-S3</strain>
    </source>
</reference>
<sequence length="2396" mass="259042">MAKVACPQRRPDDIAVIGLAYRFPGGADSDAKLWDLLAECKSAHSKIPVDRFNIDAFHRLGATHSDNVAADGAHLLEQDVSAFDAPFFGITTEEAKVIDPQARMLLECSYDALMNAGLKVESISGSDTGCYVGCFDLDYHQLLMGDFESAPKYSGTGTAFSLLSNRLSWFYNLKGPSLSLDTACSSSLVGLHLACQSLSAGESSMAMVCGAKLLLGPHLSMWLSRLNMSSADGKSRSFADDTTGYGRGEGIATVILKPLADALRDNDPIRAVIKGTGVNQDGHTKGITVPNHEAQLELIRSTYLAAELSFADTGYFEAHGTGTAVGDPLELAAVAQAIVESRRSEPLYVGSIKSNIGHTEGAAGLAGLIKCILMLEKGVILPNIHFDRPNKRIPFERDRIKVPTEVLPWPKDLDRRASINSFGFGGTNAHAIVESFPTPSISSLDHAAQVDASEVVAVTPNHPRLFVLSGHEPAAVEKLRRRYLEYINQAKNSDGVDRKLDDLSYTLGCRRSRMDWSVFHVASDFEELGKKLLENTTAVKRAARSPRIGFIFTGQGAQWPRMGVGLMRYGVFQESVQAADRFLSGQCDCGWSVIDELEKAKNESRIASSELAQPICTIIQVAMIDLLRCWNIRPTAVAGHSSGEIAAAYCTGAITRQSAWEIAFHRGRECARLKEVAPDLRGAMLAVGLGVEDVRPYLDAVAPDRVNIACINSPNSTTLSGDAVEIQELLTKLIANGVSARELRVENAYHSHHMKLVADRYLDSIAHVAVLTEVVRSDVALLSSVTGRLTSSSDLDPEYWVRNLVSPVLFSDAVSAMLKGTKKTFRRQQGTAEPAVDVLLEIGPHAALRGPLADILKFKAVESVAYVPMLNRGRDALESATAAAGELWSRGCPVDVTAVNNHPRQPRVLADLPSYPWDRLNKYWATSRVTHDVLHRAFPHHGLLGKRLAGSDALAPAWRHFLRFSESPWFREHVVHGSIVFPGAGFLAMAIEAALQLAEKDRKLANVRMRGVHIFKALVLEQEEEGAQELVTRFHRVDDRSDGTWSGWWEFSISCTKSHVEPERHVSGQIMLEYSPAEPSSQPASDVVHQAQKLKYGKLVGSSADRLCRAAFYEASEAAGVAYGSQFQGVVDVARSGDGGCWWRVQLLDRKAPASESKHLIHPTTLDAIVHAMFGAMNKGSAFSSAALPIAFDKVVISADMPTDAGTCLSGFTVTDVKETTREVTADVYVSSDDWARRLLQIEGLRCTELPSPEGAHNVDETQSAPLGSVAWQPDLDLLDNDGLKAYIMKNPERDQLSATDGRVAALSTRLQSAVAQVLCLAAFKTPKLSILQVGGFGEGLTDTFVATIASDTNVPAVTAEILVLDSEEENIRRIRERQYDGCSVATSHWNRTGSLVSHTPKGDKFDAVLLAIPEHNDEKATRVLVAQAQNLLKAGALLIVLDTIQNTRANLAFYGFGTAQTSSSGRLRPWQSLNVEDPDCGKAAALCRERPATISREITGAPICVLKPPHCTEETVDVISALEGILNDAGLEAAVGEWPPSVAQVTGKFVISLLDIEASFLSNIDAAGFEVLREVALQSRRLLWVCSGDDPHMAIALGWLRVLQNENTDRVYQHLTLTRKKAAAFQNHSCAIARLALTQTREREIAEEDGNLYIPRWYHEESLSRTLEGREMSVQLERAPLGVAKSSMPLRILHGKDAESARFVPDSPSVSRLAADEVEIEMQYVVLTDSDLSPAGNSTRREGSGVIRAVGRGVTRLGPADQVCVSYVGPLSTRVIAKEVYCQVVPPGAIMEEAACIPNTFATALRVLTDVARVKPGQTVLVQTAGTKIGRAAVLLALALDAVVYATARDKAETDKIVSLGVSRPNVFREGDMDLPQAAKTLAGERGLDVVLRTSKSSSAPCLLSHCVAQHGTLVDVHAASEPGQDVPSCEDTISVMGVGPLLPEDPVSLQKSASRAANYLPQLSGLAASFDLFESARISEALKCQQEQGTEGGVILLLNDADMVPIAPSVNRKLYLCEQATYVLAGGLGGLGQSLARLLVDHGARNLALLSRGGHNSPSAETFIKEMAEVGVAVKVLACDIGDDGSLKAALHDCDGTMPPIRGVIQAATVYRDAIFDNFTFEDWQANLRAKVQGSWNLHRRLPKDIDFFVMLGSVAGLMGHVSQAGYAAGNTFQDALAHYRRSLSLPAVTIDLGPMLDVGAVNDGTVSASFSTSEATWMTEADLHDIMIMCIIGEITSCNFPPQLCTGLPSGGMLQLGQHEMPEHYDRPFFALLKGLGVSAAAGKDNKVLIRRSEDFSHQISAVTSMEEARKCVVDAVKAHLAKSLGRSADLIQSSEPLHSYGIDSLSALGFRTWVRETMKADVSMFDVINERSIGELAEKIARISELTPEGLE</sequence>
<dbReference type="InterPro" id="IPR016039">
    <property type="entry name" value="Thiolase-like"/>
</dbReference>
<gene>
    <name evidence="10" type="ORF">WHR41_09328</name>
</gene>
<evidence type="ECO:0000259" key="7">
    <source>
        <dbReference type="PROSITE" id="PS50075"/>
    </source>
</evidence>
<dbReference type="InterPro" id="IPR018201">
    <property type="entry name" value="Ketoacyl_synth_AS"/>
</dbReference>
<accession>A0AB34KG28</accession>
<dbReference type="Pfam" id="PF08659">
    <property type="entry name" value="KR"/>
    <property type="match status" value="1"/>
</dbReference>
<dbReference type="InterPro" id="IPR036736">
    <property type="entry name" value="ACP-like_sf"/>
</dbReference>
<dbReference type="Pfam" id="PF00109">
    <property type="entry name" value="ketoacyl-synt"/>
    <property type="match status" value="1"/>
</dbReference>
<keyword evidence="11" id="KW-1185">Reference proteome</keyword>
<evidence type="ECO:0000313" key="11">
    <source>
        <dbReference type="Proteomes" id="UP000803884"/>
    </source>
</evidence>
<dbReference type="Gene3D" id="1.10.1200.10">
    <property type="entry name" value="ACP-like"/>
    <property type="match status" value="1"/>
</dbReference>
<dbReference type="Gene3D" id="3.40.366.10">
    <property type="entry name" value="Malonyl-Coenzyme A Acyl Carrier Protein, domain 2"/>
    <property type="match status" value="1"/>
</dbReference>
<protein>
    <recommendedName>
        <fullName evidence="12">Polyketide synthase</fullName>
    </recommendedName>
</protein>
<dbReference type="SMART" id="SM00827">
    <property type="entry name" value="PKS_AT"/>
    <property type="match status" value="1"/>
</dbReference>
<evidence type="ECO:0000313" key="10">
    <source>
        <dbReference type="EMBL" id="KAL1581914.1"/>
    </source>
</evidence>
<evidence type="ECO:0000256" key="3">
    <source>
        <dbReference type="ARBA" id="ARBA00022679"/>
    </source>
</evidence>
<dbReference type="Gene3D" id="3.40.50.720">
    <property type="entry name" value="NAD(P)-binding Rossmann-like Domain"/>
    <property type="match status" value="1"/>
</dbReference>
<dbReference type="RefSeq" id="XP_069225022.1">
    <property type="nucleotide sequence ID" value="XM_069377932.1"/>
</dbReference>
<proteinExistence type="predicted"/>
<dbReference type="SUPFAM" id="SSF55048">
    <property type="entry name" value="Probable ACP-binding domain of malonyl-CoA ACP transacylase"/>
    <property type="match status" value="1"/>
</dbReference>
<dbReference type="SUPFAM" id="SSF52151">
    <property type="entry name" value="FabD/lysophospholipase-like"/>
    <property type="match status" value="1"/>
</dbReference>
<dbReference type="InterPro" id="IPR009081">
    <property type="entry name" value="PP-bd_ACP"/>
</dbReference>
<keyword evidence="4" id="KW-0560">Oxidoreductase</keyword>
<dbReference type="Gene3D" id="3.40.47.10">
    <property type="match status" value="1"/>
</dbReference>
<keyword evidence="1" id="KW-0596">Phosphopantetheine</keyword>
<dbReference type="InterPro" id="IPR020806">
    <property type="entry name" value="PKS_PP-bd"/>
</dbReference>
<dbReference type="Pfam" id="PF00550">
    <property type="entry name" value="PP-binding"/>
    <property type="match status" value="1"/>
</dbReference>
<dbReference type="GO" id="GO:0016491">
    <property type="term" value="F:oxidoreductase activity"/>
    <property type="evidence" value="ECO:0007669"/>
    <property type="project" value="UniProtKB-KW"/>
</dbReference>
<dbReference type="InterPro" id="IPR036291">
    <property type="entry name" value="NAD(P)-bd_dom_sf"/>
</dbReference>
<dbReference type="GO" id="GO:0031177">
    <property type="term" value="F:phosphopantetheine binding"/>
    <property type="evidence" value="ECO:0007669"/>
    <property type="project" value="InterPro"/>
</dbReference>
<feature type="active site" description="Proton donor; for dehydratase activity" evidence="6">
    <location>
        <position position="1167"/>
    </location>
</feature>
<organism evidence="10 11">
    <name type="scientific">Cladosporium halotolerans</name>
    <dbReference type="NCBI Taxonomy" id="1052096"/>
    <lineage>
        <taxon>Eukaryota</taxon>
        <taxon>Fungi</taxon>
        <taxon>Dikarya</taxon>
        <taxon>Ascomycota</taxon>
        <taxon>Pezizomycotina</taxon>
        <taxon>Dothideomycetes</taxon>
        <taxon>Dothideomycetidae</taxon>
        <taxon>Cladosporiales</taxon>
        <taxon>Cladosporiaceae</taxon>
        <taxon>Cladosporium</taxon>
    </lineage>
</organism>
<evidence type="ECO:0000259" key="9">
    <source>
        <dbReference type="PROSITE" id="PS52019"/>
    </source>
</evidence>
<dbReference type="SUPFAM" id="SSF47336">
    <property type="entry name" value="ACP-like"/>
    <property type="match status" value="1"/>
</dbReference>
<dbReference type="InterPro" id="IPR042104">
    <property type="entry name" value="PKS_dehydratase_sf"/>
</dbReference>
<dbReference type="Pfam" id="PF02801">
    <property type="entry name" value="Ketoacyl-synt_C"/>
    <property type="match status" value="1"/>
</dbReference>
<evidence type="ECO:0000256" key="4">
    <source>
        <dbReference type="ARBA" id="ARBA00023002"/>
    </source>
</evidence>
<feature type="domain" description="Ketosynthase family 3 (KS3)" evidence="8">
    <location>
        <begin position="11"/>
        <end position="435"/>
    </location>
</feature>